<dbReference type="InterPro" id="IPR006121">
    <property type="entry name" value="HMA_dom"/>
</dbReference>
<evidence type="ECO:0000256" key="5">
    <source>
        <dbReference type="SAM" id="SignalP"/>
    </source>
</evidence>
<dbReference type="Gene3D" id="3.30.70.100">
    <property type="match status" value="1"/>
</dbReference>
<evidence type="ECO:0000256" key="4">
    <source>
        <dbReference type="RuleBase" id="RU361212"/>
    </source>
</evidence>
<protein>
    <recommendedName>
        <fullName evidence="4">Periplasmic mercury ion-binding protein</fullName>
    </recommendedName>
</protein>
<dbReference type="NCBIfam" id="TIGR02052">
    <property type="entry name" value="MerP"/>
    <property type="match status" value="1"/>
</dbReference>
<dbReference type="GO" id="GO:0015097">
    <property type="term" value="F:mercury ion transmembrane transporter activity"/>
    <property type="evidence" value="ECO:0007669"/>
    <property type="project" value="UniProtKB-UniRule"/>
</dbReference>
<dbReference type="EMBL" id="WNJL01000030">
    <property type="protein sequence ID" value="NDU42526.1"/>
    <property type="molecule type" value="Genomic_DNA"/>
</dbReference>
<dbReference type="AlphaFoldDB" id="A0A845U5G0"/>
<name>A0A845U5G0_9PROT</name>
<dbReference type="InterPro" id="IPR001802">
    <property type="entry name" value="MerP/CopZ"/>
</dbReference>
<comment type="caution">
    <text evidence="7">The sequence shown here is derived from an EMBL/GenBank/DDBJ whole genome shotgun (WGS) entry which is preliminary data.</text>
</comment>
<feature type="signal peptide" evidence="5">
    <location>
        <begin position="1"/>
        <end position="20"/>
    </location>
</feature>
<dbReference type="GO" id="GO:0042597">
    <property type="term" value="C:periplasmic space"/>
    <property type="evidence" value="ECO:0007669"/>
    <property type="project" value="UniProtKB-SubCell"/>
</dbReference>
<evidence type="ECO:0000259" key="6">
    <source>
        <dbReference type="PROSITE" id="PS50846"/>
    </source>
</evidence>
<accession>A0A845U5G0</accession>
<evidence type="ECO:0000256" key="1">
    <source>
        <dbReference type="ARBA" id="ARBA00004196"/>
    </source>
</evidence>
<feature type="domain" description="HMA" evidence="6">
    <location>
        <begin position="23"/>
        <end position="89"/>
    </location>
</feature>
<proteinExistence type="predicted"/>
<reference evidence="7" key="1">
    <citation type="submission" date="2019-11" db="EMBL/GenBank/DDBJ databases">
        <title>Acidithiobacillus ferrianus sp. nov.: a facultatively anaerobic and extremely acidophilic chemolithoautotroph.</title>
        <authorList>
            <person name="Norris P.R."/>
            <person name="Falagan C."/>
            <person name="Moya-Beltran A."/>
            <person name="Castro M."/>
            <person name="Quatrini R."/>
            <person name="Johnson D.B."/>
        </authorList>
    </citation>
    <scope>NUCLEOTIDE SEQUENCE [LARGE SCALE GENOMIC DNA]</scope>
    <source>
        <strain evidence="7">MG</strain>
    </source>
</reference>
<keyword evidence="3 4" id="KW-0476">Mercury</keyword>
<comment type="subcellular location">
    <subcellularLocation>
        <location evidence="1">Cell envelope</location>
    </subcellularLocation>
    <subcellularLocation>
        <location evidence="4">Periplasm</location>
    </subcellularLocation>
</comment>
<dbReference type="GO" id="GO:0045340">
    <property type="term" value="F:mercury ion binding"/>
    <property type="evidence" value="ECO:0007669"/>
    <property type="project" value="UniProtKB-UniRule"/>
</dbReference>
<organism evidence="7">
    <name type="scientific">Acidithiobacillus ferrianus</name>
    <dbReference type="NCBI Taxonomy" id="2678518"/>
    <lineage>
        <taxon>Bacteria</taxon>
        <taxon>Pseudomonadati</taxon>
        <taxon>Pseudomonadota</taxon>
        <taxon>Acidithiobacillia</taxon>
        <taxon>Acidithiobacillales</taxon>
        <taxon>Acidithiobacillaceae</taxon>
        <taxon>Acidithiobacillus</taxon>
    </lineage>
</organism>
<dbReference type="InterPro" id="IPR011795">
    <property type="entry name" value="MerP"/>
</dbReference>
<sequence>MQAWTVALASTLLFASSAGAATEMATLAVPGMTCGACPITVHMALSRVPGVEKVRVEPADKEVIVRFNDQKTQVGALLRATRDAGYPAHVVTPSMHANGR</sequence>
<dbReference type="InterPro" id="IPR036163">
    <property type="entry name" value="HMA_dom_sf"/>
</dbReference>
<keyword evidence="2 4" id="KW-0475">Mercuric resistance</keyword>
<gene>
    <name evidence="4 7" type="primary">merP</name>
    <name evidence="7" type="ORF">GL267_07685</name>
</gene>
<dbReference type="RefSeq" id="WP_163097755.1">
    <property type="nucleotide sequence ID" value="NZ_JBFRXQ010000003.1"/>
</dbReference>
<feature type="chain" id="PRO_5032972008" description="Periplasmic mercury ion-binding protein" evidence="5">
    <location>
        <begin position="21"/>
        <end position="100"/>
    </location>
</feature>
<comment type="function">
    <text evidence="4">Involved in mercury resistance. Acts as a mercury scavenger that specifically binds to a mercuric ion in the periplasm and probably passes it to the cytoplasmic mercuric reductase MerA via the mercuric transport protein MerT.</text>
</comment>
<evidence type="ECO:0000256" key="2">
    <source>
        <dbReference type="ARBA" id="ARBA00022466"/>
    </source>
</evidence>
<evidence type="ECO:0000256" key="3">
    <source>
        <dbReference type="ARBA" id="ARBA00022914"/>
    </source>
</evidence>
<dbReference type="Pfam" id="PF00403">
    <property type="entry name" value="HMA"/>
    <property type="match status" value="1"/>
</dbReference>
<dbReference type="PRINTS" id="PR00946">
    <property type="entry name" value="HGSCAVENGER"/>
</dbReference>
<keyword evidence="4" id="KW-0574">Periplasm</keyword>
<dbReference type="SUPFAM" id="SSF55008">
    <property type="entry name" value="HMA, heavy metal-associated domain"/>
    <property type="match status" value="1"/>
</dbReference>
<dbReference type="GO" id="GO:0030313">
    <property type="term" value="C:cell envelope"/>
    <property type="evidence" value="ECO:0007669"/>
    <property type="project" value="UniProtKB-SubCell"/>
</dbReference>
<dbReference type="CDD" id="cd00371">
    <property type="entry name" value="HMA"/>
    <property type="match status" value="1"/>
</dbReference>
<keyword evidence="4" id="KW-0479">Metal-binding</keyword>
<keyword evidence="5" id="KW-0732">Signal</keyword>
<evidence type="ECO:0000313" key="7">
    <source>
        <dbReference type="EMBL" id="NDU42526.1"/>
    </source>
</evidence>
<dbReference type="PROSITE" id="PS50846">
    <property type="entry name" value="HMA_2"/>
    <property type="match status" value="1"/>
</dbReference>